<dbReference type="SUPFAM" id="SSF52833">
    <property type="entry name" value="Thioredoxin-like"/>
    <property type="match status" value="1"/>
</dbReference>
<dbReference type="PROSITE" id="PS51352">
    <property type="entry name" value="THIOREDOXIN_2"/>
    <property type="match status" value="1"/>
</dbReference>
<dbReference type="EMBL" id="CAEZSR010000150">
    <property type="protein sequence ID" value="CAB4580551.1"/>
    <property type="molecule type" value="Genomic_DNA"/>
</dbReference>
<proteinExistence type="predicted"/>
<dbReference type="PANTHER" id="PTHR42852:SF17">
    <property type="entry name" value="THIOREDOXIN-LIKE PROTEIN HI_1115"/>
    <property type="match status" value="1"/>
</dbReference>
<reference evidence="2" key="1">
    <citation type="submission" date="2020-05" db="EMBL/GenBank/DDBJ databases">
        <authorList>
            <person name="Chiriac C."/>
            <person name="Salcher M."/>
            <person name="Ghai R."/>
            <person name="Kavagutti S V."/>
        </authorList>
    </citation>
    <scope>NUCLEOTIDE SEQUENCE</scope>
</reference>
<dbReference type="InterPro" id="IPR050553">
    <property type="entry name" value="Thioredoxin_ResA/DsbE_sf"/>
</dbReference>
<dbReference type="AlphaFoldDB" id="A0A6J6EVN6"/>
<dbReference type="Pfam" id="PF00578">
    <property type="entry name" value="AhpC-TSA"/>
    <property type="match status" value="1"/>
</dbReference>
<accession>A0A6J6EVN6</accession>
<organism evidence="2">
    <name type="scientific">freshwater metagenome</name>
    <dbReference type="NCBI Taxonomy" id="449393"/>
    <lineage>
        <taxon>unclassified sequences</taxon>
        <taxon>metagenomes</taxon>
        <taxon>ecological metagenomes</taxon>
    </lineage>
</organism>
<dbReference type="InterPro" id="IPR000866">
    <property type="entry name" value="AhpC/TSA"/>
</dbReference>
<sequence>MVGATTIDGAAFDADALAGRPTVAWFWAPWCVICRGEAPDVVDVVSRYSDRVNFVGVAGRGEAAEMREFVADTDTSSFIHLDDSSGEIWASYEIFAQPAFAFITDDGRLETFTGSLGADELAAIVDQLLDA</sequence>
<protein>
    <submittedName>
        <fullName evidence="2">Unannotated protein</fullName>
    </submittedName>
</protein>
<dbReference type="InterPro" id="IPR013766">
    <property type="entry name" value="Thioredoxin_domain"/>
</dbReference>
<dbReference type="InterPro" id="IPR036249">
    <property type="entry name" value="Thioredoxin-like_sf"/>
</dbReference>
<name>A0A6J6EVN6_9ZZZZ</name>
<evidence type="ECO:0000313" key="2">
    <source>
        <dbReference type="EMBL" id="CAB4580551.1"/>
    </source>
</evidence>
<dbReference type="PANTHER" id="PTHR42852">
    <property type="entry name" value="THIOL:DISULFIDE INTERCHANGE PROTEIN DSBE"/>
    <property type="match status" value="1"/>
</dbReference>
<dbReference type="GO" id="GO:0016491">
    <property type="term" value="F:oxidoreductase activity"/>
    <property type="evidence" value="ECO:0007669"/>
    <property type="project" value="InterPro"/>
</dbReference>
<gene>
    <name evidence="2" type="ORF">UFOPK1493_03041</name>
</gene>
<evidence type="ECO:0000259" key="1">
    <source>
        <dbReference type="PROSITE" id="PS51352"/>
    </source>
</evidence>
<dbReference type="GO" id="GO:0016209">
    <property type="term" value="F:antioxidant activity"/>
    <property type="evidence" value="ECO:0007669"/>
    <property type="project" value="InterPro"/>
</dbReference>
<dbReference type="Gene3D" id="3.40.30.10">
    <property type="entry name" value="Glutaredoxin"/>
    <property type="match status" value="1"/>
</dbReference>
<feature type="domain" description="Thioredoxin" evidence="1">
    <location>
        <begin position="1"/>
        <end position="130"/>
    </location>
</feature>